<dbReference type="EMBL" id="BGZN01000128">
    <property type="protein sequence ID" value="GBR75003.1"/>
    <property type="molecule type" value="Genomic_DNA"/>
</dbReference>
<protein>
    <submittedName>
        <fullName evidence="1">Protein containing bacterial Ig-like domain</fullName>
    </submittedName>
</protein>
<comment type="caution">
    <text evidence="1">The sequence shown here is derived from an EMBL/GenBank/DDBJ whole genome shotgun (WGS) entry which is preliminary data.</text>
</comment>
<dbReference type="Gene3D" id="2.60.40.10">
    <property type="entry name" value="Immunoglobulins"/>
    <property type="match status" value="5"/>
</dbReference>
<evidence type="ECO:0000313" key="1">
    <source>
        <dbReference type="EMBL" id="GBR75003.1"/>
    </source>
</evidence>
<dbReference type="AlphaFoldDB" id="A0A388TDH9"/>
<feature type="non-terminal residue" evidence="1">
    <location>
        <position position="784"/>
    </location>
</feature>
<sequence>MLAVGAVALAEPRIDPSTAGQKIFYKHNNYYSDGNHYIQWNESERAREEFNPTISWRSTGSPFMCEVYFGVSVDGQVGGWSVSATDEDAQQNDIRYSFFNLSNYNNYLNIEFPNLNTLYLRARPMDLSGAFGEWVTIAEFHWDWRGPTISNIHRTIWRNNTNVDATRVTWSAVDLDFDGEGVGVEYYYVYFGTSANYQYDNGHDYLLTDDDSFDITEGNNFWRATANSTETYYLRLRARDKLVNYSSWLTIATCKYENTAPVLTHTAETEGWTNVANRGTYTWTAATDTGGSGVAGYYVYWGTDSGGTSTAFQAGNSYDPPALTSSGIYYLRAQAVDNAGNTSNWTTVFIYRFDNTAPFVSHNAETEGWTNTANRDAYTWTAATDTGGSGLAGYNVYWGAYSGGTSTNFRTENSYDPPALTSSGIYYLRARAVDNAGNTSNWTTVLTYKFDEDAPVLTHTAITEGWTNAADRGAYDWTEATDTGGSGVAGYNVYWGMDSSGVSTSFQTDNSYDPPALTSSGIYYLRVQAEDNAGNTSNWTTVLTYKFDGDAPVLTHTETEGWTNVTDRGVYTWTAATDSGSGLAGYYVYLGTDSSGTSTTFQINNSYYMLLATTFSGIYYLRVQTKDNLGNVGEWTTVLTYKLDVGAPVLTHTATVNGWTNVANRGTYTWTAATDTGDSGLAGYNVYWGADSGGTSAIFQTGNSYDPPALTSSGIYYLRARAVDNAGNTSNWTTVLTYKFDNTAPVLTHTAETEGWTNVADRGAYDWTEATDTGGSGLAGYNVY</sequence>
<reference evidence="1 2" key="1">
    <citation type="journal article" date="2019" name="ISME J.">
        <title>Genome analyses of uncultured TG2/ZB3 bacteria in 'Margulisbacteria' specifically attached to ectosymbiotic spirochetes of protists in the termite gut.</title>
        <authorList>
            <person name="Utami Y.D."/>
            <person name="Kuwahara H."/>
            <person name="Igai K."/>
            <person name="Murakami T."/>
            <person name="Sugaya K."/>
            <person name="Morikawa T."/>
            <person name="Nagura Y."/>
            <person name="Yuki M."/>
            <person name="Deevong P."/>
            <person name="Inoue T."/>
            <person name="Kihara K."/>
            <person name="Lo N."/>
            <person name="Yamada A."/>
            <person name="Ohkuma M."/>
            <person name="Hongoh Y."/>
        </authorList>
    </citation>
    <scope>NUCLEOTIDE SEQUENCE [LARGE SCALE GENOMIC DNA]</scope>
    <source>
        <strain evidence="1">NkOx7-01</strain>
    </source>
</reference>
<dbReference type="SUPFAM" id="SSF49265">
    <property type="entry name" value="Fibronectin type III"/>
    <property type="match status" value="3"/>
</dbReference>
<evidence type="ECO:0000313" key="2">
    <source>
        <dbReference type="Proteomes" id="UP000269352"/>
    </source>
</evidence>
<dbReference type="InterPro" id="IPR036116">
    <property type="entry name" value="FN3_sf"/>
</dbReference>
<dbReference type="Proteomes" id="UP000269352">
    <property type="component" value="Unassembled WGS sequence"/>
</dbReference>
<gene>
    <name evidence="1" type="ORF">NO1_2077</name>
</gene>
<dbReference type="InterPro" id="IPR013783">
    <property type="entry name" value="Ig-like_fold"/>
</dbReference>
<keyword evidence="2" id="KW-1185">Reference proteome</keyword>
<proteinExistence type="predicted"/>
<organism evidence="1 2">
    <name type="scientific">Termititenax aidoneus</name>
    <dbReference type="NCBI Taxonomy" id="2218524"/>
    <lineage>
        <taxon>Bacteria</taxon>
        <taxon>Bacillati</taxon>
        <taxon>Candidatus Margulisiibacteriota</taxon>
        <taxon>Candidatus Termititenacia</taxon>
        <taxon>Candidatus Termititenacales</taxon>
        <taxon>Candidatus Termititenacaceae</taxon>
        <taxon>Candidatus Termititenax</taxon>
    </lineage>
</organism>
<accession>A0A388TDH9</accession>
<name>A0A388TDH9_TERA1</name>